<feature type="compositionally biased region" description="Polar residues" evidence="1">
    <location>
        <begin position="162"/>
        <end position="179"/>
    </location>
</feature>
<keyword evidence="3" id="KW-1185">Reference proteome</keyword>
<evidence type="ECO:0000313" key="3">
    <source>
        <dbReference type="Proteomes" id="UP000789342"/>
    </source>
</evidence>
<organism evidence="2 3">
    <name type="scientific">Acaulospora morrowiae</name>
    <dbReference type="NCBI Taxonomy" id="94023"/>
    <lineage>
        <taxon>Eukaryota</taxon>
        <taxon>Fungi</taxon>
        <taxon>Fungi incertae sedis</taxon>
        <taxon>Mucoromycota</taxon>
        <taxon>Glomeromycotina</taxon>
        <taxon>Glomeromycetes</taxon>
        <taxon>Diversisporales</taxon>
        <taxon>Acaulosporaceae</taxon>
        <taxon>Acaulospora</taxon>
    </lineage>
</organism>
<gene>
    <name evidence="2" type="ORF">AMORRO_LOCUS3555</name>
</gene>
<protein>
    <submittedName>
        <fullName evidence="2">12586_t:CDS:1</fullName>
    </submittedName>
</protein>
<feature type="region of interest" description="Disordered" evidence="1">
    <location>
        <begin position="162"/>
        <end position="183"/>
    </location>
</feature>
<feature type="compositionally biased region" description="Acidic residues" evidence="1">
    <location>
        <begin position="449"/>
        <end position="463"/>
    </location>
</feature>
<reference evidence="2" key="1">
    <citation type="submission" date="2021-06" db="EMBL/GenBank/DDBJ databases">
        <authorList>
            <person name="Kallberg Y."/>
            <person name="Tangrot J."/>
            <person name="Rosling A."/>
        </authorList>
    </citation>
    <scope>NUCLEOTIDE SEQUENCE</scope>
    <source>
        <strain evidence="2">CL551</strain>
    </source>
</reference>
<accession>A0A9N9F3K0</accession>
<dbReference type="AlphaFoldDB" id="A0A9N9F3K0"/>
<dbReference type="Proteomes" id="UP000789342">
    <property type="component" value="Unassembled WGS sequence"/>
</dbReference>
<comment type="caution">
    <text evidence="2">The sequence shown here is derived from an EMBL/GenBank/DDBJ whole genome shotgun (WGS) entry which is preliminary data.</text>
</comment>
<dbReference type="OrthoDB" id="2275774at2759"/>
<proteinExistence type="predicted"/>
<name>A0A9N9F3K0_9GLOM</name>
<dbReference type="EMBL" id="CAJVPV010001758">
    <property type="protein sequence ID" value="CAG8507355.1"/>
    <property type="molecule type" value="Genomic_DNA"/>
</dbReference>
<sequence length="488" mass="55509">MALSNEISHHNASSLNATRPHLATLAGSLDLFSNQNTIPTFTDMDKPHQEPNDTPITTTNIILDYLIYLSINARLEQAKDDLKDSTKERQTAAFHRKKCQGVEAIVEGLLQSHRTQATSMMLPAPLKHRLYLCQLLHLVYDRYNMTSSSPLKSRRILNSDSANTARFNHSHVPQSTAMPTNRHRDHKLPLNLAKYEKHFKKPLLSRCRKHRLYICDACNQHDQLSIVSPLPCGDAPPTRKTASGLIDAVPVFINGSAITYRLAFEKSNSILVKSTWYDLLLNLLTQAAIECYLCDSYSSIDTLLEIFSYGDIDPSDYHSDNSESEDDDEDPHFAANRADDYLLWQRTSVLDEFRMKKKDRMKEFLNVEGKLEQHFENLAAKYPICDFETEMLAYCTNVANFMDVPALITLYKESTNNGLLVEPSQVSGDYNGGIDIPMSENEFGDLNEDYFADQHEENEENLDIENANKRPSPEGDQAMVNKKRKNEH</sequence>
<evidence type="ECO:0000313" key="2">
    <source>
        <dbReference type="EMBL" id="CAG8507355.1"/>
    </source>
</evidence>
<feature type="region of interest" description="Disordered" evidence="1">
    <location>
        <begin position="449"/>
        <end position="488"/>
    </location>
</feature>
<evidence type="ECO:0000256" key="1">
    <source>
        <dbReference type="SAM" id="MobiDB-lite"/>
    </source>
</evidence>